<sequence>MNNFPELEPVPNLKFIDLEAQKWYKHVFSPLSFYEIMDSRYLHLTNLHGEVYILPDIAKSDCENLFKNENAKANLEKGNKYDVIFVEQFSSDCGLAYAAVLYDAPIIGITSHVLLPWAYPRLGLPFDFSSDAYYFSKSGPNPGLYHKVEAVLMDLYFTYGKWLIHRNIYNVFERYLPSVTFDIEKVAREKMKMVFSYQHLSVTGARPSAPPLLEIGGIHIGEPKPVPKDIEDFLANATNGAIYVSFGSNLIVSSMTPEKLQQFLQAFKMIPQKVLMKLENTSLPAGNDNIYASSWLPQFEILCKY</sequence>
<keyword evidence="3" id="KW-0808">Transferase</keyword>
<organism evidence="4 5">
    <name type="scientific">Parnassius apollo</name>
    <name type="common">Apollo butterfly</name>
    <name type="synonym">Papilio apollo</name>
    <dbReference type="NCBI Taxonomy" id="110799"/>
    <lineage>
        <taxon>Eukaryota</taxon>
        <taxon>Metazoa</taxon>
        <taxon>Ecdysozoa</taxon>
        <taxon>Arthropoda</taxon>
        <taxon>Hexapoda</taxon>
        <taxon>Insecta</taxon>
        <taxon>Pterygota</taxon>
        <taxon>Neoptera</taxon>
        <taxon>Endopterygota</taxon>
        <taxon>Lepidoptera</taxon>
        <taxon>Glossata</taxon>
        <taxon>Ditrysia</taxon>
        <taxon>Papilionoidea</taxon>
        <taxon>Papilionidae</taxon>
        <taxon>Parnassiinae</taxon>
        <taxon>Parnassini</taxon>
        <taxon>Parnassius</taxon>
        <taxon>Parnassius</taxon>
    </lineage>
</organism>
<dbReference type="PANTHER" id="PTHR48043:SF145">
    <property type="entry name" value="FI06409P-RELATED"/>
    <property type="match status" value="1"/>
</dbReference>
<evidence type="ECO:0000313" key="4">
    <source>
        <dbReference type="EMBL" id="CAG5011998.1"/>
    </source>
</evidence>
<dbReference type="OrthoDB" id="5835829at2759"/>
<proteinExistence type="inferred from homology"/>
<name>A0A8S3X9W5_PARAO</name>
<dbReference type="PANTHER" id="PTHR48043">
    <property type="entry name" value="EG:EG0003.4 PROTEIN-RELATED"/>
    <property type="match status" value="1"/>
</dbReference>
<keyword evidence="2" id="KW-0328">Glycosyltransferase</keyword>
<dbReference type="GO" id="GO:0008194">
    <property type="term" value="F:UDP-glycosyltransferase activity"/>
    <property type="evidence" value="ECO:0007669"/>
    <property type="project" value="InterPro"/>
</dbReference>
<dbReference type="AlphaFoldDB" id="A0A8S3X9W5"/>
<dbReference type="InterPro" id="IPR002213">
    <property type="entry name" value="UDP_glucos_trans"/>
</dbReference>
<evidence type="ECO:0000256" key="3">
    <source>
        <dbReference type="ARBA" id="ARBA00022679"/>
    </source>
</evidence>
<evidence type="ECO:0000256" key="1">
    <source>
        <dbReference type="ARBA" id="ARBA00009995"/>
    </source>
</evidence>
<comment type="caution">
    <text evidence="4">The sequence shown here is derived from an EMBL/GenBank/DDBJ whole genome shotgun (WGS) entry which is preliminary data.</text>
</comment>
<accession>A0A8S3X9W5</accession>
<keyword evidence="5" id="KW-1185">Reference proteome</keyword>
<gene>
    <name evidence="4" type="ORF">PAPOLLO_LOCUS15700</name>
</gene>
<comment type="similarity">
    <text evidence="1">Belongs to the UDP-glycosyltransferase family.</text>
</comment>
<dbReference type="EMBL" id="CAJQZP010001037">
    <property type="protein sequence ID" value="CAG5011998.1"/>
    <property type="molecule type" value="Genomic_DNA"/>
</dbReference>
<reference evidence="4" key="1">
    <citation type="submission" date="2021-04" db="EMBL/GenBank/DDBJ databases">
        <authorList>
            <person name="Tunstrom K."/>
        </authorList>
    </citation>
    <scope>NUCLEOTIDE SEQUENCE</scope>
</reference>
<dbReference type="Pfam" id="PF00201">
    <property type="entry name" value="UDPGT"/>
    <property type="match status" value="1"/>
</dbReference>
<evidence type="ECO:0000256" key="2">
    <source>
        <dbReference type="ARBA" id="ARBA00022676"/>
    </source>
</evidence>
<dbReference type="Proteomes" id="UP000691718">
    <property type="component" value="Unassembled WGS sequence"/>
</dbReference>
<protein>
    <submittedName>
        <fullName evidence="4">(apollo) hypothetical protein</fullName>
    </submittedName>
</protein>
<evidence type="ECO:0000313" key="5">
    <source>
        <dbReference type="Proteomes" id="UP000691718"/>
    </source>
</evidence>
<dbReference type="InterPro" id="IPR050271">
    <property type="entry name" value="UDP-glycosyltransferase"/>
</dbReference>